<keyword evidence="11" id="KW-1185">Reference proteome</keyword>
<protein>
    <recommendedName>
        <fullName evidence="6">Bifunctional IPC transferase and DIPP synthase</fullName>
        <ecNumber evidence="4">2.7.7.74</ecNumber>
        <ecNumber evidence="5">2.7.8.34</ecNumber>
    </recommendedName>
</protein>
<evidence type="ECO:0000256" key="7">
    <source>
        <dbReference type="ARBA" id="ARBA00022679"/>
    </source>
</evidence>
<dbReference type="GO" id="GO:0008654">
    <property type="term" value="P:phospholipid biosynthetic process"/>
    <property type="evidence" value="ECO:0007669"/>
    <property type="project" value="InterPro"/>
</dbReference>
<dbReference type="EC" id="2.7.7.74" evidence="4"/>
<dbReference type="OrthoDB" id="269185at2"/>
<evidence type="ECO:0000256" key="6">
    <source>
        <dbReference type="ARBA" id="ARBA00018322"/>
    </source>
</evidence>
<keyword evidence="7 9" id="KW-0808">Transferase</keyword>
<accession>A0A432MGZ9</accession>
<dbReference type="PROSITE" id="PS00379">
    <property type="entry name" value="CDP_ALCOHOL_P_TRANSF"/>
    <property type="match status" value="1"/>
</dbReference>
<dbReference type="EC" id="2.7.8.34" evidence="5"/>
<dbReference type="GO" id="GO:0016020">
    <property type="term" value="C:membrane"/>
    <property type="evidence" value="ECO:0007669"/>
    <property type="project" value="InterPro"/>
</dbReference>
<reference evidence="10 11" key="1">
    <citation type="submission" date="2018-12" db="EMBL/GenBank/DDBJ databases">
        <authorList>
            <person name="Toschakov S.V."/>
        </authorList>
    </citation>
    <scope>NUCLEOTIDE SEQUENCE [LARGE SCALE GENOMIC DNA]</scope>
    <source>
        <strain evidence="10 11">GM2012</strain>
    </source>
</reference>
<dbReference type="Pfam" id="PF01066">
    <property type="entry name" value="CDP-OH_P_transf"/>
    <property type="match status" value="1"/>
</dbReference>
<reference evidence="10 11" key="2">
    <citation type="submission" date="2019-01" db="EMBL/GenBank/DDBJ databases">
        <title>Tautonia sociabilis, a novel thermotolerant planctomycete of Isosphaeraceae family, isolated from a 4000 m deep subterranean habitat.</title>
        <authorList>
            <person name="Kovaleva O.L."/>
            <person name="Elcheninov A.G."/>
            <person name="Van Heerden E."/>
            <person name="Toshchakov S.V."/>
            <person name="Novikov A."/>
            <person name="Bonch-Osmolovskaya E.A."/>
            <person name="Kublanov I.V."/>
        </authorList>
    </citation>
    <scope>NUCLEOTIDE SEQUENCE [LARGE SCALE GENOMIC DNA]</scope>
    <source>
        <strain evidence="10 11">GM2012</strain>
    </source>
</reference>
<comment type="similarity">
    <text evidence="3">In the N-terminal section; belongs to the MobA family.</text>
</comment>
<dbReference type="InterPro" id="IPR043130">
    <property type="entry name" value="CDP-OH_PTrfase_TM_dom"/>
</dbReference>
<comment type="caution">
    <text evidence="10">The sequence shown here is derived from an EMBL/GenBank/DDBJ whole genome shotgun (WGS) entry which is preliminary data.</text>
</comment>
<dbReference type="InterPro" id="IPR048254">
    <property type="entry name" value="CDP_ALCOHOL_P_TRANSF_CS"/>
</dbReference>
<dbReference type="Proteomes" id="UP000280296">
    <property type="component" value="Unassembled WGS sequence"/>
</dbReference>
<dbReference type="EMBL" id="RYZH01000033">
    <property type="protein sequence ID" value="RUL86175.1"/>
    <property type="molecule type" value="Genomic_DNA"/>
</dbReference>
<organism evidence="10 11">
    <name type="scientific">Tautonia sociabilis</name>
    <dbReference type="NCBI Taxonomy" id="2080755"/>
    <lineage>
        <taxon>Bacteria</taxon>
        <taxon>Pseudomonadati</taxon>
        <taxon>Planctomycetota</taxon>
        <taxon>Planctomycetia</taxon>
        <taxon>Isosphaerales</taxon>
        <taxon>Isosphaeraceae</taxon>
        <taxon>Tautonia</taxon>
    </lineage>
</organism>
<comment type="similarity">
    <text evidence="2">In the C-terminal section; belongs to the CDP-alcohol phosphatidyltransferase class-I family.</text>
</comment>
<evidence type="ECO:0000313" key="11">
    <source>
        <dbReference type="Proteomes" id="UP000280296"/>
    </source>
</evidence>
<gene>
    <name evidence="10" type="ORF">TsocGM_16550</name>
</gene>
<evidence type="ECO:0000256" key="8">
    <source>
        <dbReference type="ARBA" id="ARBA00049235"/>
    </source>
</evidence>
<evidence type="ECO:0000256" key="4">
    <source>
        <dbReference type="ARBA" id="ARBA00012504"/>
    </source>
</evidence>
<comment type="similarity">
    <text evidence="9">Belongs to the CDP-alcohol phosphatidyltransferase class-I family.</text>
</comment>
<evidence type="ECO:0000256" key="1">
    <source>
        <dbReference type="ARBA" id="ARBA00000729"/>
    </source>
</evidence>
<dbReference type="SUPFAM" id="SSF53448">
    <property type="entry name" value="Nucleotide-diphospho-sugar transferases"/>
    <property type="match status" value="1"/>
</dbReference>
<comment type="catalytic activity">
    <reaction evidence="8">
        <text>CDP-1L-myo-inositol + 1D-myo-inositol 3-phosphate = bis(1L-myo-inositol) 3,1'-phosphate 1-phosphate + CMP + H(+)</text>
        <dbReference type="Rhea" id="RHEA:31327"/>
        <dbReference type="ChEBI" id="CHEBI:15378"/>
        <dbReference type="ChEBI" id="CHEBI:58401"/>
        <dbReference type="ChEBI" id="CHEBI:60377"/>
        <dbReference type="ChEBI" id="CHEBI:62573"/>
        <dbReference type="ChEBI" id="CHEBI:62576"/>
        <dbReference type="EC" id="2.7.8.34"/>
    </reaction>
</comment>
<comment type="catalytic activity">
    <reaction evidence="1">
        <text>1D-myo-inositol 3-phosphate + CTP + H(+) = CDP-1L-myo-inositol + diphosphate</text>
        <dbReference type="Rhea" id="RHEA:30647"/>
        <dbReference type="ChEBI" id="CHEBI:15378"/>
        <dbReference type="ChEBI" id="CHEBI:33019"/>
        <dbReference type="ChEBI" id="CHEBI:37563"/>
        <dbReference type="ChEBI" id="CHEBI:58401"/>
        <dbReference type="ChEBI" id="CHEBI:62573"/>
        <dbReference type="EC" id="2.7.7.74"/>
    </reaction>
</comment>
<dbReference type="GO" id="GO:0016780">
    <property type="term" value="F:phosphotransferase activity, for other substituted phosphate groups"/>
    <property type="evidence" value="ECO:0007669"/>
    <property type="project" value="InterPro"/>
</dbReference>
<dbReference type="Gene3D" id="1.20.120.1760">
    <property type="match status" value="1"/>
</dbReference>
<dbReference type="InterPro" id="IPR000462">
    <property type="entry name" value="CDP-OH_P_trans"/>
</dbReference>
<name>A0A432MGZ9_9BACT</name>
<dbReference type="AlphaFoldDB" id="A0A432MGZ9"/>
<evidence type="ECO:0000313" key="10">
    <source>
        <dbReference type="EMBL" id="RUL86175.1"/>
    </source>
</evidence>
<evidence type="ECO:0000256" key="3">
    <source>
        <dbReference type="ARBA" id="ARBA00007897"/>
    </source>
</evidence>
<evidence type="ECO:0000256" key="9">
    <source>
        <dbReference type="RuleBase" id="RU003750"/>
    </source>
</evidence>
<proteinExistence type="inferred from homology"/>
<sequence>MARPSTPRALIVDARPRGPDGPMARVPLLGRPLLTHLVELAFRVGGDPVVVHARADEHEELARLLEGTSHPAPVVFATGPPPEGALILRADRLYDPVRLRRAARRGRDAEAAAIWRLDTPHGLLGAEAELVRRRSYQPIGRFWSVGLAGLLVRLLAPTRVRPHALTIGSFALMIASAVLVLWGRLDAPVRWGTAAALAAALVLDGADGRLARKQGTASPIGRWLDTTLDESGEMLLHAAIAWAAFSRSGSAAWLAAGMTFAMGKYLFTISNDEWDRSLGLRDRNSGLARVPLDAEPRLASPTWWGRRLGHADVRWHLWIVAAAAGRLDWALAVYAAYFPTRALVGAIRKVGPIWRGAPASRP</sequence>
<dbReference type="RefSeq" id="WP_126726574.1">
    <property type="nucleotide sequence ID" value="NZ_RYZH01000033.1"/>
</dbReference>
<dbReference type="InterPro" id="IPR029044">
    <property type="entry name" value="Nucleotide-diphossugar_trans"/>
</dbReference>
<evidence type="ECO:0000256" key="2">
    <source>
        <dbReference type="ARBA" id="ARBA00006982"/>
    </source>
</evidence>
<evidence type="ECO:0000256" key="5">
    <source>
        <dbReference type="ARBA" id="ARBA00013268"/>
    </source>
</evidence>